<comment type="caution">
    <text evidence="2">The sequence shown here is derived from an EMBL/GenBank/DDBJ whole genome shotgun (WGS) entry which is preliminary data.</text>
</comment>
<feature type="chain" id="PRO_5041228964" description="Transporter" evidence="1">
    <location>
        <begin position="34"/>
        <end position="162"/>
    </location>
</feature>
<dbReference type="PROSITE" id="PS51257">
    <property type="entry name" value="PROKAR_LIPOPROTEIN"/>
    <property type="match status" value="1"/>
</dbReference>
<evidence type="ECO:0008006" key="4">
    <source>
        <dbReference type="Google" id="ProtNLM"/>
    </source>
</evidence>
<evidence type="ECO:0000256" key="1">
    <source>
        <dbReference type="SAM" id="SignalP"/>
    </source>
</evidence>
<accession>A0AA43TNJ3</accession>
<dbReference type="AlphaFoldDB" id="A0AA43TNJ3"/>
<dbReference type="Proteomes" id="UP001160519">
    <property type="component" value="Unassembled WGS sequence"/>
</dbReference>
<dbReference type="EMBL" id="JAQSDF010000002">
    <property type="protein sequence ID" value="MDI1229750.1"/>
    <property type="molecule type" value="Genomic_DNA"/>
</dbReference>
<keyword evidence="3" id="KW-1185">Reference proteome</keyword>
<protein>
    <recommendedName>
        <fullName evidence="4">Transporter</fullName>
    </recommendedName>
</protein>
<gene>
    <name evidence="2" type="ORF">PSU93_01195</name>
</gene>
<organism evidence="2 3">
    <name type="scientific">Candidatus Methylobacter titanis</name>
    <dbReference type="NCBI Taxonomy" id="3053457"/>
    <lineage>
        <taxon>Bacteria</taxon>
        <taxon>Pseudomonadati</taxon>
        <taxon>Pseudomonadota</taxon>
        <taxon>Gammaproteobacteria</taxon>
        <taxon>Methylococcales</taxon>
        <taxon>Methylococcaceae</taxon>
        <taxon>Methylobacter</taxon>
    </lineage>
</organism>
<evidence type="ECO:0000313" key="3">
    <source>
        <dbReference type="Proteomes" id="UP001160519"/>
    </source>
</evidence>
<evidence type="ECO:0000313" key="2">
    <source>
        <dbReference type="EMBL" id="MDI1229750.1"/>
    </source>
</evidence>
<keyword evidence="1" id="KW-0732">Signal</keyword>
<reference evidence="2" key="1">
    <citation type="submission" date="2023-01" db="EMBL/GenBank/DDBJ databases">
        <title>Biogeochemical cycle of methane in antarctic sediments.</title>
        <authorList>
            <person name="Roldan D.M."/>
            <person name="Menes R.J."/>
        </authorList>
    </citation>
    <scope>NUCLEOTIDE SEQUENCE [LARGE SCALE GENOMIC DNA]</scope>
    <source>
        <strain evidence="2">K-2018 MAG008</strain>
    </source>
</reference>
<name>A0AA43TNJ3_9GAMM</name>
<proteinExistence type="predicted"/>
<sequence>MKAYQFNVYRKFIKAVFCIVVCGSSGFACQVVADEISTIAAHQFDNWERASDSELDQLRGGFILPNGVNIDFSLERMTSLNGAVVSSSFFQLPGNASLFQNGNMNQAQDLAMPELGSVIQNNLDNQVISTVTDINIAVSNLKNLNANSNGMVFNNLILPNMR</sequence>
<feature type="signal peptide" evidence="1">
    <location>
        <begin position="1"/>
        <end position="33"/>
    </location>
</feature>